<keyword evidence="1" id="KW-1133">Transmembrane helix</keyword>
<evidence type="ECO:0000313" key="2">
    <source>
        <dbReference type="EMBL" id="OXA39663.1"/>
    </source>
</evidence>
<dbReference type="AlphaFoldDB" id="A0A226D3A9"/>
<feature type="transmembrane region" description="Helical" evidence="1">
    <location>
        <begin position="378"/>
        <end position="399"/>
    </location>
</feature>
<evidence type="ECO:0000313" key="3">
    <source>
        <dbReference type="Proteomes" id="UP000198287"/>
    </source>
</evidence>
<sequence length="932" mass="106024">MEYGTVNVNQSIVDLTTINLILSSSKAAETRPVKKPVKLSDEYVDPLNQSCLNETATNLGHISTKEIVDLLITDEYYVTNWKQFYYDLRAPHPDFVQLEMLYNSGARPFHDIIMKILNNWVAIQRNPPSVRKLYGVLLSGDFVSVAETLIKAFPLTATIIPEQSTHTVRSIRSQVLNFEVPPSPFIGPLTNRTKEMVQLIDHFKFNRRAVVVTGPTSVGKTSLVAHFAATEFDGSCIWIDAKNSATFTNSFSRLAAKLEISPDLSAAKILEKVYTLVSNRPIMFVFDSISSPQLETEITQLIQIFNEYPQPYPFFVLLTRSSKMFSTISDRVVLNALEYVKCFTIIYALVETICGLGYLVVGSYGMQMYNDGSFRTRILTSSIVAGVTMLIHQVLLIVWRKVERKILTQILKQASIRLKTCRLVNSFWNDMVLSLPNTRLALDLNRKDEHSKISFLELCSSQEDAKLVKRITCLGRTMEDTFPPKLLQVCDKFGTRVQILELHISQEISLSSVHQALKNSCPNLKQLRISFSRFQTSTNLIPGEVIPAKQNLTIFKVSSKRITENLTSFIEVVINASPNLKEAILTWGFFPDLSNSKCLESLTIALDGVDQFRIVRVKDKLSDLSHMLSQISDQLIKLSFAYVKHDGPFDLDGTMDFEKIKFRFPTMKMSKLQTFRNLMTEVFRCDDLLQNVVHNLKSLTIGRAFSKSKSVDETLQKICPSKKNKLLPMPNMTNLTVVELHDPNLMERLVAAFPNLEKFKLKTFYPTDFCKKNSRMKLGVALKACRGWKALKHLEFGLPKYPKQFEDIIKALLKARKLFKQLKTFAIWRTLSFDEERSQDLSKKEMSLFKQLLLAMSGMEQVEIDGLYISKKSAESIIAFMALIEMSVDKFSVVKQASDDESDEGSISDDYDWHRESSIDFDFSNDSDEDSD</sequence>
<comment type="caution">
    <text evidence="2">The sequence shown here is derived from an EMBL/GenBank/DDBJ whole genome shotgun (WGS) entry which is preliminary data.</text>
</comment>
<dbReference type="EMBL" id="LNIX01000037">
    <property type="protein sequence ID" value="OXA39663.1"/>
    <property type="molecule type" value="Genomic_DNA"/>
</dbReference>
<proteinExistence type="predicted"/>
<reference evidence="2 3" key="1">
    <citation type="submission" date="2015-12" db="EMBL/GenBank/DDBJ databases">
        <title>The genome of Folsomia candida.</title>
        <authorList>
            <person name="Faddeeva A."/>
            <person name="Derks M.F."/>
            <person name="Anvar Y."/>
            <person name="Smit S."/>
            <person name="Van Straalen N."/>
            <person name="Roelofs D."/>
        </authorList>
    </citation>
    <scope>NUCLEOTIDE SEQUENCE [LARGE SCALE GENOMIC DNA]</scope>
    <source>
        <strain evidence="2 3">VU population</strain>
        <tissue evidence="2">Whole body</tissue>
    </source>
</reference>
<dbReference type="Gene3D" id="3.40.50.300">
    <property type="entry name" value="P-loop containing nucleotide triphosphate hydrolases"/>
    <property type="match status" value="1"/>
</dbReference>
<name>A0A226D3A9_FOLCA</name>
<dbReference type="SUPFAM" id="SSF52047">
    <property type="entry name" value="RNI-like"/>
    <property type="match status" value="1"/>
</dbReference>
<evidence type="ECO:0000256" key="1">
    <source>
        <dbReference type="SAM" id="Phobius"/>
    </source>
</evidence>
<dbReference type="Gene3D" id="3.80.10.10">
    <property type="entry name" value="Ribonuclease Inhibitor"/>
    <property type="match status" value="1"/>
</dbReference>
<keyword evidence="1" id="KW-0812">Transmembrane</keyword>
<organism evidence="2 3">
    <name type="scientific">Folsomia candida</name>
    <name type="common">Springtail</name>
    <dbReference type="NCBI Taxonomy" id="158441"/>
    <lineage>
        <taxon>Eukaryota</taxon>
        <taxon>Metazoa</taxon>
        <taxon>Ecdysozoa</taxon>
        <taxon>Arthropoda</taxon>
        <taxon>Hexapoda</taxon>
        <taxon>Collembola</taxon>
        <taxon>Entomobryomorpha</taxon>
        <taxon>Isotomoidea</taxon>
        <taxon>Isotomidae</taxon>
        <taxon>Proisotominae</taxon>
        <taxon>Folsomia</taxon>
    </lineage>
</organism>
<protein>
    <submittedName>
        <fullName evidence="2">2-isopropylmalate synthase</fullName>
    </submittedName>
</protein>
<dbReference type="InterPro" id="IPR027417">
    <property type="entry name" value="P-loop_NTPase"/>
</dbReference>
<dbReference type="OrthoDB" id="2870744at2759"/>
<accession>A0A226D3A9</accession>
<dbReference type="Proteomes" id="UP000198287">
    <property type="component" value="Unassembled WGS sequence"/>
</dbReference>
<keyword evidence="1" id="KW-0472">Membrane</keyword>
<dbReference type="SUPFAM" id="SSF52540">
    <property type="entry name" value="P-loop containing nucleoside triphosphate hydrolases"/>
    <property type="match status" value="1"/>
</dbReference>
<feature type="transmembrane region" description="Helical" evidence="1">
    <location>
        <begin position="345"/>
        <end position="366"/>
    </location>
</feature>
<dbReference type="InterPro" id="IPR032675">
    <property type="entry name" value="LRR_dom_sf"/>
</dbReference>
<gene>
    <name evidence="2" type="ORF">Fcan01_25523</name>
</gene>
<keyword evidence="3" id="KW-1185">Reference proteome</keyword>